<dbReference type="EMBL" id="JBHSMZ010000017">
    <property type="protein sequence ID" value="MFC5551249.1"/>
    <property type="molecule type" value="Genomic_DNA"/>
</dbReference>
<name>A0ABW0S2I2_9BURK</name>
<evidence type="ECO:0000256" key="1">
    <source>
        <dbReference type="SAM" id="Phobius"/>
    </source>
</evidence>
<keyword evidence="1" id="KW-0812">Transmembrane</keyword>
<evidence type="ECO:0000313" key="2">
    <source>
        <dbReference type="EMBL" id="MFC5551249.1"/>
    </source>
</evidence>
<feature type="transmembrane region" description="Helical" evidence="1">
    <location>
        <begin position="135"/>
        <end position="160"/>
    </location>
</feature>
<protein>
    <recommendedName>
        <fullName evidence="4">Succinate dehydrogenase</fullName>
    </recommendedName>
</protein>
<dbReference type="Proteomes" id="UP001596086">
    <property type="component" value="Unassembled WGS sequence"/>
</dbReference>
<dbReference type="Gene3D" id="1.20.1300.10">
    <property type="entry name" value="Fumarate reductase/succinate dehydrogenase, transmembrane subunit"/>
    <property type="match status" value="1"/>
</dbReference>
<feature type="transmembrane region" description="Helical" evidence="1">
    <location>
        <begin position="172"/>
        <end position="198"/>
    </location>
</feature>
<dbReference type="SUPFAM" id="SSF81343">
    <property type="entry name" value="Fumarate reductase respiratory complex transmembrane subunits"/>
    <property type="match status" value="1"/>
</dbReference>
<dbReference type="RefSeq" id="WP_379775077.1">
    <property type="nucleotide sequence ID" value="NZ_JBHSMZ010000017.1"/>
</dbReference>
<evidence type="ECO:0000313" key="3">
    <source>
        <dbReference type="Proteomes" id="UP001596086"/>
    </source>
</evidence>
<keyword evidence="1" id="KW-0472">Membrane</keyword>
<gene>
    <name evidence="2" type="ORF">ACFPO9_22245</name>
</gene>
<keyword evidence="3" id="KW-1185">Reference proteome</keyword>
<comment type="caution">
    <text evidence="2">The sequence shown here is derived from an EMBL/GenBank/DDBJ whole genome shotgun (WGS) entry which is preliminary data.</text>
</comment>
<evidence type="ECO:0008006" key="4">
    <source>
        <dbReference type="Google" id="ProtNLM"/>
    </source>
</evidence>
<feature type="transmembrane region" description="Helical" evidence="1">
    <location>
        <begin position="21"/>
        <end position="43"/>
    </location>
</feature>
<accession>A0ABW0S2I2</accession>
<keyword evidence="1" id="KW-1133">Transmembrane helix</keyword>
<sequence>MDRRIDLPRRLHRIAAVLTGLYLLAHLVNHLLALQGAAAHIAFMQGVRKFTRVPAVEALLLAAVALQAGSGLRLLWRRRGQRRLLFDRLQVLSGAWLAFFLFVHVVSVLFGRALLRLDTNFYYAAAGLQMRPWPLFFVPYYGLAVAALFVHLACALRRLLPARMPLASRERLAWGAIALGAVLAVLVVAAFSGAFYAIDLPPAYRATFS</sequence>
<proteinExistence type="predicted"/>
<organism evidence="2 3">
    <name type="scientific">Massilia aerilata</name>
    <dbReference type="NCBI Taxonomy" id="453817"/>
    <lineage>
        <taxon>Bacteria</taxon>
        <taxon>Pseudomonadati</taxon>
        <taxon>Pseudomonadota</taxon>
        <taxon>Betaproteobacteria</taxon>
        <taxon>Burkholderiales</taxon>
        <taxon>Oxalobacteraceae</taxon>
        <taxon>Telluria group</taxon>
        <taxon>Massilia</taxon>
    </lineage>
</organism>
<feature type="transmembrane region" description="Helical" evidence="1">
    <location>
        <begin position="55"/>
        <end position="76"/>
    </location>
</feature>
<reference evidence="3" key="1">
    <citation type="journal article" date="2019" name="Int. J. Syst. Evol. Microbiol.">
        <title>The Global Catalogue of Microorganisms (GCM) 10K type strain sequencing project: providing services to taxonomists for standard genome sequencing and annotation.</title>
        <authorList>
            <consortium name="The Broad Institute Genomics Platform"/>
            <consortium name="The Broad Institute Genome Sequencing Center for Infectious Disease"/>
            <person name="Wu L."/>
            <person name="Ma J."/>
        </authorList>
    </citation>
    <scope>NUCLEOTIDE SEQUENCE [LARGE SCALE GENOMIC DNA]</scope>
    <source>
        <strain evidence="3">CGMCC 4.5798</strain>
    </source>
</reference>
<feature type="transmembrane region" description="Helical" evidence="1">
    <location>
        <begin position="96"/>
        <end position="115"/>
    </location>
</feature>
<dbReference type="InterPro" id="IPR034804">
    <property type="entry name" value="SQR/QFR_C/D"/>
</dbReference>